<name>A0A072UEE4_MEDTR</name>
<dbReference type="HOGENOM" id="CLU_2362951_0_0_1"/>
<dbReference type="EMBL" id="CM001223">
    <property type="protein sequence ID" value="KEH24180.1"/>
    <property type="molecule type" value="Genomic_DNA"/>
</dbReference>
<dbReference type="Proteomes" id="UP000002051">
    <property type="component" value="Unassembled WGS sequence"/>
</dbReference>
<evidence type="ECO:0000313" key="3">
    <source>
        <dbReference type="Proteomes" id="UP000002051"/>
    </source>
</evidence>
<keyword evidence="3" id="KW-1185">Reference proteome</keyword>
<gene>
    <name evidence="1" type="ordered locus">MTR_7g105550</name>
</gene>
<reference evidence="1 3" key="2">
    <citation type="journal article" date="2014" name="BMC Genomics">
        <title>An improved genome release (version Mt4.0) for the model legume Medicago truncatula.</title>
        <authorList>
            <person name="Tang H."/>
            <person name="Krishnakumar V."/>
            <person name="Bidwell S."/>
            <person name="Rosen B."/>
            <person name="Chan A."/>
            <person name="Zhou S."/>
            <person name="Gentzbittel L."/>
            <person name="Childs K.L."/>
            <person name="Yandell M."/>
            <person name="Gundlach H."/>
            <person name="Mayer K.F."/>
            <person name="Schwartz D.C."/>
            <person name="Town C.D."/>
        </authorList>
    </citation>
    <scope>GENOME REANNOTATION</scope>
    <source>
        <strain evidence="1">A17</strain>
        <strain evidence="2 3">cv. Jemalong A17</strain>
    </source>
</reference>
<reference evidence="2" key="3">
    <citation type="submission" date="2015-04" db="UniProtKB">
        <authorList>
            <consortium name="EnsemblPlants"/>
        </authorList>
    </citation>
    <scope>IDENTIFICATION</scope>
    <source>
        <strain evidence="2">cv. Jemalong A17</strain>
    </source>
</reference>
<protein>
    <submittedName>
        <fullName evidence="1 2">Uncharacterized protein</fullName>
    </submittedName>
</protein>
<organism evidence="1 3">
    <name type="scientific">Medicago truncatula</name>
    <name type="common">Barrel medic</name>
    <name type="synonym">Medicago tribuloides</name>
    <dbReference type="NCBI Taxonomy" id="3880"/>
    <lineage>
        <taxon>Eukaryota</taxon>
        <taxon>Viridiplantae</taxon>
        <taxon>Streptophyta</taxon>
        <taxon>Embryophyta</taxon>
        <taxon>Tracheophyta</taxon>
        <taxon>Spermatophyta</taxon>
        <taxon>Magnoliopsida</taxon>
        <taxon>eudicotyledons</taxon>
        <taxon>Gunneridae</taxon>
        <taxon>Pentapetalae</taxon>
        <taxon>rosids</taxon>
        <taxon>fabids</taxon>
        <taxon>Fabales</taxon>
        <taxon>Fabaceae</taxon>
        <taxon>Papilionoideae</taxon>
        <taxon>50 kb inversion clade</taxon>
        <taxon>NPAAA clade</taxon>
        <taxon>Hologalegina</taxon>
        <taxon>IRL clade</taxon>
        <taxon>Trifolieae</taxon>
        <taxon>Medicago</taxon>
    </lineage>
</organism>
<evidence type="ECO:0000313" key="1">
    <source>
        <dbReference type="EMBL" id="KEH24180.1"/>
    </source>
</evidence>
<evidence type="ECO:0000313" key="2">
    <source>
        <dbReference type="EnsemblPlants" id="KEH24180"/>
    </source>
</evidence>
<accession>A0A072UEE4</accession>
<reference evidence="1 3" key="1">
    <citation type="journal article" date="2011" name="Nature">
        <title>The Medicago genome provides insight into the evolution of rhizobial symbioses.</title>
        <authorList>
            <person name="Young N.D."/>
            <person name="Debelle F."/>
            <person name="Oldroyd G.E."/>
            <person name="Geurts R."/>
            <person name="Cannon S.B."/>
            <person name="Udvardi M.K."/>
            <person name="Benedito V.A."/>
            <person name="Mayer K.F."/>
            <person name="Gouzy J."/>
            <person name="Schoof H."/>
            <person name="Van de Peer Y."/>
            <person name="Proost S."/>
            <person name="Cook D.R."/>
            <person name="Meyers B.C."/>
            <person name="Spannagl M."/>
            <person name="Cheung F."/>
            <person name="De Mita S."/>
            <person name="Krishnakumar V."/>
            <person name="Gundlach H."/>
            <person name="Zhou S."/>
            <person name="Mudge J."/>
            <person name="Bharti A.K."/>
            <person name="Murray J.D."/>
            <person name="Naoumkina M.A."/>
            <person name="Rosen B."/>
            <person name="Silverstein K.A."/>
            <person name="Tang H."/>
            <person name="Rombauts S."/>
            <person name="Zhao P.X."/>
            <person name="Zhou P."/>
            <person name="Barbe V."/>
            <person name="Bardou P."/>
            <person name="Bechner M."/>
            <person name="Bellec A."/>
            <person name="Berger A."/>
            <person name="Berges H."/>
            <person name="Bidwell S."/>
            <person name="Bisseling T."/>
            <person name="Choisne N."/>
            <person name="Couloux A."/>
            <person name="Denny R."/>
            <person name="Deshpande S."/>
            <person name="Dai X."/>
            <person name="Doyle J.J."/>
            <person name="Dudez A.M."/>
            <person name="Farmer A.D."/>
            <person name="Fouteau S."/>
            <person name="Franken C."/>
            <person name="Gibelin C."/>
            <person name="Gish J."/>
            <person name="Goldstein S."/>
            <person name="Gonzalez A.J."/>
            <person name="Green P.J."/>
            <person name="Hallab A."/>
            <person name="Hartog M."/>
            <person name="Hua A."/>
            <person name="Humphray S.J."/>
            <person name="Jeong D.H."/>
            <person name="Jing Y."/>
            <person name="Jocker A."/>
            <person name="Kenton S.M."/>
            <person name="Kim D.J."/>
            <person name="Klee K."/>
            <person name="Lai H."/>
            <person name="Lang C."/>
            <person name="Lin S."/>
            <person name="Macmil S.L."/>
            <person name="Magdelenat G."/>
            <person name="Matthews L."/>
            <person name="McCorrison J."/>
            <person name="Monaghan E.L."/>
            <person name="Mun J.H."/>
            <person name="Najar F.Z."/>
            <person name="Nicholson C."/>
            <person name="Noirot C."/>
            <person name="O'Bleness M."/>
            <person name="Paule C.R."/>
            <person name="Poulain J."/>
            <person name="Prion F."/>
            <person name="Qin B."/>
            <person name="Qu C."/>
            <person name="Retzel E.F."/>
            <person name="Riddle C."/>
            <person name="Sallet E."/>
            <person name="Samain S."/>
            <person name="Samson N."/>
            <person name="Sanders I."/>
            <person name="Saurat O."/>
            <person name="Scarpelli C."/>
            <person name="Schiex T."/>
            <person name="Segurens B."/>
            <person name="Severin A.J."/>
            <person name="Sherrier D.J."/>
            <person name="Shi R."/>
            <person name="Sims S."/>
            <person name="Singer S.R."/>
            <person name="Sinharoy S."/>
            <person name="Sterck L."/>
            <person name="Viollet A."/>
            <person name="Wang B.B."/>
            <person name="Wang K."/>
            <person name="Wang M."/>
            <person name="Wang X."/>
            <person name="Warfsmann J."/>
            <person name="Weissenbach J."/>
            <person name="White D.D."/>
            <person name="White J.D."/>
            <person name="Wiley G.B."/>
            <person name="Wincker P."/>
            <person name="Xing Y."/>
            <person name="Yang L."/>
            <person name="Yao Z."/>
            <person name="Ying F."/>
            <person name="Zhai J."/>
            <person name="Zhou L."/>
            <person name="Zuber A."/>
            <person name="Denarie J."/>
            <person name="Dixon R.A."/>
            <person name="May G.D."/>
            <person name="Schwartz D.C."/>
            <person name="Rogers J."/>
            <person name="Quetier F."/>
            <person name="Town C.D."/>
            <person name="Roe B.A."/>
        </authorList>
    </citation>
    <scope>NUCLEOTIDE SEQUENCE [LARGE SCALE GENOMIC DNA]</scope>
    <source>
        <strain evidence="1">A17</strain>
        <strain evidence="2 3">cv. Jemalong A17</strain>
    </source>
</reference>
<proteinExistence type="predicted"/>
<sequence length="96" mass="10757">MTRFAASYLILECLHYNYRALIIMFTLKEWKSGKLAKSKDGIIVEKAVKDNVFWKNVMNCMRGVFLLTGFHSLQPSTGSGSQNVLGATVANQIKVN</sequence>
<dbReference type="EnsemblPlants" id="KEH24180">
    <property type="protein sequence ID" value="KEH24180"/>
    <property type="gene ID" value="MTR_7g105550"/>
</dbReference>
<dbReference type="AlphaFoldDB" id="A0A072UEE4"/>